<sequence>MSHYDLLPDEAFDNAPEEDSDKFVFLARAAQKNLQRMLDDSQAGYFADDVKAHFIATVLSLADTLDIRGMPGVSAPYNESDYSKVQVALSGMLVKARLRNNLLAKPHSVQLGTVTREKIRLEVEQLRVYIEEASLSDAKKQALNDKLDELLAELEHRRLSFARTMAIAASIMGVVGGSAGAIAAAPKIPAGVSFIVSLIGLDKAQEDEEQLRLAPPPKALFGPSTKVPSNRFADDLDDDVPF</sequence>
<dbReference type="RefSeq" id="WP_204198016.1">
    <property type="nucleotide sequence ID" value="NZ_JAFEMC010000002.1"/>
</dbReference>
<feature type="coiled-coil region" evidence="1">
    <location>
        <begin position="133"/>
        <end position="160"/>
    </location>
</feature>
<feature type="region of interest" description="Disordered" evidence="2">
    <location>
        <begin position="213"/>
        <end position="242"/>
    </location>
</feature>
<name>A0ABS2D5X9_9SPHN</name>
<protein>
    <submittedName>
        <fullName evidence="3">Uncharacterized protein</fullName>
    </submittedName>
</protein>
<gene>
    <name evidence="3" type="ORF">ILT43_08060</name>
</gene>
<reference evidence="3 4" key="1">
    <citation type="submission" date="2020-12" db="EMBL/GenBank/DDBJ databases">
        <title>Sphingomonas sp.</title>
        <authorList>
            <person name="Kim M.K."/>
        </authorList>
    </citation>
    <scope>NUCLEOTIDE SEQUENCE [LARGE SCALE GENOMIC DNA]</scope>
    <source>
        <strain evidence="3 4">BT552</strain>
    </source>
</reference>
<dbReference type="Proteomes" id="UP000763641">
    <property type="component" value="Unassembled WGS sequence"/>
</dbReference>
<proteinExistence type="predicted"/>
<evidence type="ECO:0000256" key="2">
    <source>
        <dbReference type="SAM" id="MobiDB-lite"/>
    </source>
</evidence>
<evidence type="ECO:0000313" key="4">
    <source>
        <dbReference type="Proteomes" id="UP000763641"/>
    </source>
</evidence>
<keyword evidence="4" id="KW-1185">Reference proteome</keyword>
<accession>A0ABS2D5X9</accession>
<dbReference type="EMBL" id="JAFEMC010000002">
    <property type="protein sequence ID" value="MBM6576324.1"/>
    <property type="molecule type" value="Genomic_DNA"/>
</dbReference>
<evidence type="ECO:0000256" key="1">
    <source>
        <dbReference type="SAM" id="Coils"/>
    </source>
</evidence>
<evidence type="ECO:0000313" key="3">
    <source>
        <dbReference type="EMBL" id="MBM6576324.1"/>
    </source>
</evidence>
<organism evidence="3 4">
    <name type="scientific">Sphingomonas longa</name>
    <dbReference type="NCBI Taxonomy" id="2778730"/>
    <lineage>
        <taxon>Bacteria</taxon>
        <taxon>Pseudomonadati</taxon>
        <taxon>Pseudomonadota</taxon>
        <taxon>Alphaproteobacteria</taxon>
        <taxon>Sphingomonadales</taxon>
        <taxon>Sphingomonadaceae</taxon>
        <taxon>Sphingomonas</taxon>
    </lineage>
</organism>
<keyword evidence="1" id="KW-0175">Coiled coil</keyword>
<comment type="caution">
    <text evidence="3">The sequence shown here is derived from an EMBL/GenBank/DDBJ whole genome shotgun (WGS) entry which is preliminary data.</text>
</comment>